<reference evidence="4" key="2">
    <citation type="submission" date="2021-04" db="EMBL/GenBank/DDBJ databases">
        <authorList>
            <person name="Gilroy R."/>
        </authorList>
    </citation>
    <scope>NUCLEOTIDE SEQUENCE</scope>
    <source>
        <strain evidence="4">CHK189-11263</strain>
    </source>
</reference>
<evidence type="ECO:0000256" key="1">
    <source>
        <dbReference type="ARBA" id="ARBA00004953"/>
    </source>
</evidence>
<dbReference type="EMBL" id="DWYC01000049">
    <property type="protein sequence ID" value="HJB56886.1"/>
    <property type="molecule type" value="Genomic_DNA"/>
</dbReference>
<evidence type="ECO:0000313" key="4">
    <source>
        <dbReference type="EMBL" id="HJB56886.1"/>
    </source>
</evidence>
<keyword evidence="3 4" id="KW-0560">Oxidoreductase</keyword>
<dbReference type="Pfam" id="PF02571">
    <property type="entry name" value="CbiJ"/>
    <property type="match status" value="1"/>
</dbReference>
<reference evidence="4" key="1">
    <citation type="journal article" date="2021" name="PeerJ">
        <title>Extensive microbial diversity within the chicken gut microbiome revealed by metagenomics and culture.</title>
        <authorList>
            <person name="Gilroy R."/>
            <person name="Ravi A."/>
            <person name="Getino M."/>
            <person name="Pursley I."/>
            <person name="Horton D.L."/>
            <person name="Alikhan N.F."/>
            <person name="Baker D."/>
            <person name="Gharbi K."/>
            <person name="Hall N."/>
            <person name="Watson M."/>
            <person name="Adriaenssens E.M."/>
            <person name="Foster-Nyarko E."/>
            <person name="Jarju S."/>
            <person name="Secka A."/>
            <person name="Antonio M."/>
            <person name="Oren A."/>
            <person name="Chaudhuri R.R."/>
            <person name="La Ragione R."/>
            <person name="Hildebrand F."/>
            <person name="Pallen M.J."/>
        </authorList>
    </citation>
    <scope>NUCLEOTIDE SEQUENCE</scope>
    <source>
        <strain evidence="4">CHK189-11263</strain>
    </source>
</reference>
<dbReference type="PANTHER" id="PTHR36925:SF1">
    <property type="entry name" value="COBALT-PRECORRIN-6A REDUCTASE"/>
    <property type="match status" value="1"/>
</dbReference>
<gene>
    <name evidence="4" type="primary">cobK</name>
    <name evidence="4" type="ORF">H9714_04960</name>
</gene>
<proteinExistence type="predicted"/>
<dbReference type="GO" id="GO:0016994">
    <property type="term" value="F:precorrin-6A reductase activity"/>
    <property type="evidence" value="ECO:0007669"/>
    <property type="project" value="UniProtKB-EC"/>
</dbReference>
<dbReference type="NCBIfam" id="TIGR00715">
    <property type="entry name" value="precor6x_red"/>
    <property type="match status" value="1"/>
</dbReference>
<dbReference type="EC" id="1.3.1.54" evidence="4"/>
<evidence type="ECO:0000256" key="2">
    <source>
        <dbReference type="ARBA" id="ARBA00022573"/>
    </source>
</evidence>
<comment type="caution">
    <text evidence="4">The sequence shown here is derived from an EMBL/GenBank/DDBJ whole genome shotgun (WGS) entry which is preliminary data.</text>
</comment>
<dbReference type="PROSITE" id="PS51014">
    <property type="entry name" value="COBK_CBIJ"/>
    <property type="match status" value="1"/>
</dbReference>
<evidence type="ECO:0000256" key="3">
    <source>
        <dbReference type="ARBA" id="ARBA00023002"/>
    </source>
</evidence>
<protein>
    <submittedName>
        <fullName evidence="4">Precorrin-6A reductase</fullName>
        <ecNumber evidence="4">1.3.1.54</ecNumber>
    </submittedName>
</protein>
<organism evidence="4 5">
    <name type="scientific">Candidatus Flavonifractor intestinipullorum</name>
    <dbReference type="NCBI Taxonomy" id="2838587"/>
    <lineage>
        <taxon>Bacteria</taxon>
        <taxon>Bacillati</taxon>
        <taxon>Bacillota</taxon>
        <taxon>Clostridia</taxon>
        <taxon>Eubacteriales</taxon>
        <taxon>Oscillospiraceae</taxon>
        <taxon>Flavonifractor</taxon>
    </lineage>
</organism>
<dbReference type="PANTHER" id="PTHR36925">
    <property type="entry name" value="COBALT-PRECORRIN-6A REDUCTASE"/>
    <property type="match status" value="1"/>
</dbReference>
<keyword evidence="2" id="KW-0169">Cobalamin biosynthesis</keyword>
<dbReference type="InterPro" id="IPR003723">
    <property type="entry name" value="Precorrin-6x_reduct"/>
</dbReference>
<dbReference type="AlphaFoldDB" id="A0A9D2M9X6"/>
<evidence type="ECO:0000313" key="5">
    <source>
        <dbReference type="Proteomes" id="UP000824208"/>
    </source>
</evidence>
<comment type="pathway">
    <text evidence="1">Cofactor biosynthesis; adenosylcobalamin biosynthesis.</text>
</comment>
<dbReference type="Proteomes" id="UP000824208">
    <property type="component" value="Unassembled WGS sequence"/>
</dbReference>
<name>A0A9D2M9X6_9FIRM</name>
<dbReference type="GO" id="GO:0009236">
    <property type="term" value="P:cobalamin biosynthetic process"/>
    <property type="evidence" value="ECO:0007669"/>
    <property type="project" value="UniProtKB-KW"/>
</dbReference>
<sequence>MEILLFGGTVEGRTLARRLIENDCAVTACVATEYGAELVPERPGLRVRAGRLDRGEMEALMDSRPFRWVVDATHPYAAQATENIRAAARAAGLPYLRLLRRAGREEDCERVRDLEQAARRLADRSGNILLTTGSKELAPFAAPGLVERCYPRVLPSVEAVGKCRELGFPPGHIIAMQGPFSRALNEALIDQFAIRTLVTKDSGDAGGFQAKAAAARATGCALLVVERPLEETGLTMEEIEQIVLKEARG</sequence>
<accession>A0A9D2M9X6</accession>